<dbReference type="RefSeq" id="WP_167674147.1">
    <property type="nucleotide sequence ID" value="NZ_JAATJS010000007.1"/>
</dbReference>
<dbReference type="CDD" id="cd05228">
    <property type="entry name" value="AR_FR_like_1_SDR_e"/>
    <property type="match status" value="1"/>
</dbReference>
<dbReference type="Proteomes" id="UP000707352">
    <property type="component" value="Unassembled WGS sequence"/>
</dbReference>
<comment type="caution">
    <text evidence="2">The sequence shown here is derived from an EMBL/GenBank/DDBJ whole genome shotgun (WGS) entry which is preliminary data.</text>
</comment>
<dbReference type="Pfam" id="PF01370">
    <property type="entry name" value="Epimerase"/>
    <property type="match status" value="1"/>
</dbReference>
<dbReference type="NCBIfam" id="TIGR03466">
    <property type="entry name" value="HpnA"/>
    <property type="match status" value="1"/>
</dbReference>
<dbReference type="InterPro" id="IPR017829">
    <property type="entry name" value="Hopanoid-assoc_sugar_epimerase"/>
</dbReference>
<dbReference type="Gene3D" id="3.40.50.720">
    <property type="entry name" value="NAD(P)-binding Rossmann-like Domain"/>
    <property type="match status" value="1"/>
</dbReference>
<reference evidence="2 3" key="1">
    <citation type="submission" date="2020-03" db="EMBL/GenBank/DDBJ databases">
        <title>The genome sequence of Microvirga sp. c23x22.</title>
        <authorList>
            <person name="Zhang X."/>
        </authorList>
    </citation>
    <scope>NUCLEOTIDE SEQUENCE [LARGE SCALE GENOMIC DNA]</scope>
    <source>
        <strain evidence="3">c23x22</strain>
    </source>
</reference>
<keyword evidence="3" id="KW-1185">Reference proteome</keyword>
<name>A0ABX0VEH4_9HYPH</name>
<evidence type="ECO:0000313" key="3">
    <source>
        <dbReference type="Proteomes" id="UP000707352"/>
    </source>
</evidence>
<accession>A0ABX0VEH4</accession>
<dbReference type="InterPro" id="IPR051783">
    <property type="entry name" value="NAD(P)-dependent_oxidoreduct"/>
</dbReference>
<proteinExistence type="predicted"/>
<dbReference type="PANTHER" id="PTHR48079">
    <property type="entry name" value="PROTEIN YEEZ"/>
    <property type="match status" value="1"/>
</dbReference>
<protein>
    <submittedName>
        <fullName evidence="2">NAD-dependent epimerase/dehydratase family protein</fullName>
    </submittedName>
</protein>
<dbReference type="SUPFAM" id="SSF51735">
    <property type="entry name" value="NAD(P)-binding Rossmann-fold domains"/>
    <property type="match status" value="1"/>
</dbReference>
<dbReference type="InterPro" id="IPR036291">
    <property type="entry name" value="NAD(P)-bd_dom_sf"/>
</dbReference>
<sequence length="330" mass="35856">MTVVVVTGAGGFVGSAVSRHLAGEGYRVRAIVRASAPHRNLIGVDCEKIAGDLRDATAVARAMKGAQAVFHVAADYRLWARDPDEIRRNNITMTENVMRAALAEGVERVIYTSSVATITPPSSARPSDEASRLNESEAVGAYKRSKIAAERLVERMVHDDKLPAVIVNPSTPIGPRDIRPTPTGRIVVEAASGRMPAFVDTGLNLVHVDDVARGHLVALKRGNIGERYILGGQNVTLKRMLADIAAIVGRNPPRLQLRPGVVMPLAFAAEAWARATGREPFVSRDALRMSRHKMFYSSAKAERELDYSARPYGEALVDAVSWFQLAGYLR</sequence>
<feature type="domain" description="NAD-dependent epimerase/dehydratase" evidence="1">
    <location>
        <begin position="4"/>
        <end position="231"/>
    </location>
</feature>
<evidence type="ECO:0000313" key="2">
    <source>
        <dbReference type="EMBL" id="NIX78233.1"/>
    </source>
</evidence>
<dbReference type="InterPro" id="IPR001509">
    <property type="entry name" value="Epimerase_deHydtase"/>
</dbReference>
<organism evidence="2 3">
    <name type="scientific">Microvirga terricola</name>
    <dbReference type="NCBI Taxonomy" id="2719797"/>
    <lineage>
        <taxon>Bacteria</taxon>
        <taxon>Pseudomonadati</taxon>
        <taxon>Pseudomonadota</taxon>
        <taxon>Alphaproteobacteria</taxon>
        <taxon>Hyphomicrobiales</taxon>
        <taxon>Methylobacteriaceae</taxon>
        <taxon>Microvirga</taxon>
    </lineage>
</organism>
<evidence type="ECO:0000259" key="1">
    <source>
        <dbReference type="Pfam" id="PF01370"/>
    </source>
</evidence>
<dbReference type="EMBL" id="JAATJS010000007">
    <property type="protein sequence ID" value="NIX78233.1"/>
    <property type="molecule type" value="Genomic_DNA"/>
</dbReference>
<gene>
    <name evidence="2" type="ORF">HB375_16690</name>
</gene>
<dbReference type="PANTHER" id="PTHR48079:SF6">
    <property type="entry name" value="NAD(P)-BINDING DOMAIN-CONTAINING PROTEIN-RELATED"/>
    <property type="match status" value="1"/>
</dbReference>